<dbReference type="EMBL" id="JBHTEF010000001">
    <property type="protein sequence ID" value="MFC7581469.1"/>
    <property type="molecule type" value="Genomic_DNA"/>
</dbReference>
<dbReference type="SUPFAM" id="SSF53822">
    <property type="entry name" value="Periplasmic binding protein-like I"/>
    <property type="match status" value="1"/>
</dbReference>
<evidence type="ECO:0000256" key="3">
    <source>
        <dbReference type="ARBA" id="ARBA00023163"/>
    </source>
</evidence>
<dbReference type="PROSITE" id="PS50932">
    <property type="entry name" value="HTH_LACI_2"/>
    <property type="match status" value="1"/>
</dbReference>
<protein>
    <submittedName>
        <fullName evidence="5">LacI family DNA-binding transcriptional regulator</fullName>
    </submittedName>
</protein>
<comment type="caution">
    <text evidence="5">The sequence shown here is derived from an EMBL/GenBank/DDBJ whole genome shotgun (WGS) entry which is preliminary data.</text>
</comment>
<dbReference type="RefSeq" id="WP_380974813.1">
    <property type="nucleotide sequence ID" value="NZ_JBHTEF010000001.1"/>
</dbReference>
<dbReference type="InterPro" id="IPR000843">
    <property type="entry name" value="HTH_LacI"/>
</dbReference>
<dbReference type="Gene3D" id="3.40.50.2300">
    <property type="match status" value="2"/>
</dbReference>
<keyword evidence="6" id="KW-1185">Reference proteome</keyword>
<accession>A0ABW2SNU1</accession>
<keyword evidence="2 5" id="KW-0238">DNA-binding</keyword>
<feature type="domain" description="HTH lacI-type" evidence="4">
    <location>
        <begin position="11"/>
        <end position="55"/>
    </location>
</feature>
<dbReference type="CDD" id="cd01392">
    <property type="entry name" value="HTH_LacI"/>
    <property type="match status" value="1"/>
</dbReference>
<dbReference type="Pfam" id="PF00356">
    <property type="entry name" value="LacI"/>
    <property type="match status" value="1"/>
</dbReference>
<dbReference type="Proteomes" id="UP001596527">
    <property type="component" value="Unassembled WGS sequence"/>
</dbReference>
<dbReference type="Pfam" id="PF13377">
    <property type="entry name" value="Peripla_BP_3"/>
    <property type="match status" value="1"/>
</dbReference>
<dbReference type="InterPro" id="IPR028082">
    <property type="entry name" value="Peripla_BP_I"/>
</dbReference>
<dbReference type="Gene3D" id="1.10.260.40">
    <property type="entry name" value="lambda repressor-like DNA-binding domains"/>
    <property type="match status" value="1"/>
</dbReference>
<evidence type="ECO:0000256" key="2">
    <source>
        <dbReference type="ARBA" id="ARBA00023125"/>
    </source>
</evidence>
<evidence type="ECO:0000313" key="6">
    <source>
        <dbReference type="Proteomes" id="UP001596527"/>
    </source>
</evidence>
<dbReference type="SUPFAM" id="SSF47413">
    <property type="entry name" value="lambda repressor-like DNA-binding domains"/>
    <property type="match status" value="1"/>
</dbReference>
<proteinExistence type="predicted"/>
<keyword evidence="1" id="KW-0805">Transcription regulation</keyword>
<dbReference type="InterPro" id="IPR046335">
    <property type="entry name" value="LacI/GalR-like_sensor"/>
</dbReference>
<evidence type="ECO:0000313" key="5">
    <source>
        <dbReference type="EMBL" id="MFC7581469.1"/>
    </source>
</evidence>
<dbReference type="InterPro" id="IPR010982">
    <property type="entry name" value="Lambda_DNA-bd_dom_sf"/>
</dbReference>
<evidence type="ECO:0000259" key="4">
    <source>
        <dbReference type="PROSITE" id="PS50932"/>
    </source>
</evidence>
<dbReference type="SMART" id="SM00354">
    <property type="entry name" value="HTH_LACI"/>
    <property type="match status" value="1"/>
</dbReference>
<name>A0ABW2SNU1_9ACTO</name>
<gene>
    <name evidence="5" type="ORF">ACFQWG_09715</name>
</gene>
<organism evidence="5 6">
    <name type="scientific">Schaalia naturae</name>
    <dbReference type="NCBI Taxonomy" id="635203"/>
    <lineage>
        <taxon>Bacteria</taxon>
        <taxon>Bacillati</taxon>
        <taxon>Actinomycetota</taxon>
        <taxon>Actinomycetes</taxon>
        <taxon>Actinomycetales</taxon>
        <taxon>Actinomycetaceae</taxon>
        <taxon>Schaalia</taxon>
    </lineage>
</organism>
<reference evidence="6" key="1">
    <citation type="journal article" date="2019" name="Int. J. Syst. Evol. Microbiol.">
        <title>The Global Catalogue of Microorganisms (GCM) 10K type strain sequencing project: providing services to taxonomists for standard genome sequencing and annotation.</title>
        <authorList>
            <consortium name="The Broad Institute Genomics Platform"/>
            <consortium name="The Broad Institute Genome Sequencing Center for Infectious Disease"/>
            <person name="Wu L."/>
            <person name="Ma J."/>
        </authorList>
    </citation>
    <scope>NUCLEOTIDE SEQUENCE [LARGE SCALE GENOMIC DNA]</scope>
    <source>
        <strain evidence="6">CCUG 56698</strain>
    </source>
</reference>
<dbReference type="PANTHER" id="PTHR30146:SF153">
    <property type="entry name" value="LACTOSE OPERON REPRESSOR"/>
    <property type="match status" value="1"/>
</dbReference>
<dbReference type="GO" id="GO:0003677">
    <property type="term" value="F:DNA binding"/>
    <property type="evidence" value="ECO:0007669"/>
    <property type="project" value="UniProtKB-KW"/>
</dbReference>
<dbReference type="PANTHER" id="PTHR30146">
    <property type="entry name" value="LACI-RELATED TRANSCRIPTIONAL REPRESSOR"/>
    <property type="match status" value="1"/>
</dbReference>
<evidence type="ECO:0000256" key="1">
    <source>
        <dbReference type="ARBA" id="ARBA00023015"/>
    </source>
</evidence>
<keyword evidence="3" id="KW-0804">Transcription</keyword>
<sequence>MPDPTTRRARTTLSDVARELGISKATVSKALNNREDVSLGTRLRVREKAEELGYRATQSNADFPDVAVVANTLDAMYTLQVLAGLSDECLVHGLAMAVATTGPVEGARVHPLSDRWLRLIASKGYWGLILITNEVPAPLARLATELGLPLVVIDPVQTVSPDVMTIGATNWNGALAATQHLIGLGHRRIAYVQGPDGSLPSDERYEGYLSALRQAGLRRDPMLVIGDDFSFDCGLTAGRDLLSRPADRRPTAIFCGSDATALGVIESAREAGLRVPDDLSVVGFDDTFLAVSSAPRLTAVRQPMHEMGAAAIRALVSLHSGVRPSAPMRLDTQLIVRDSTAPPRVE</sequence>